<dbReference type="Pfam" id="PF07589">
    <property type="entry name" value="PEP-CTERM"/>
    <property type="match status" value="1"/>
</dbReference>
<dbReference type="EMBL" id="CP033019">
    <property type="protein sequence ID" value="AYM79291.1"/>
    <property type="molecule type" value="Genomic_DNA"/>
</dbReference>
<reference evidence="4 5" key="1">
    <citation type="submission" date="2018-10" db="EMBL/GenBank/DDBJ databases">
        <title>Effects of UV and annual dynamics of microbial communities in freshwater RAS systems.</title>
        <authorList>
            <person name="Bekkelund A.K."/>
            <person name="Hansen B.R."/>
            <person name="Stokken H."/>
            <person name="Eriksen B.F."/>
            <person name="Kashulin N.A."/>
        </authorList>
    </citation>
    <scope>NUCLEOTIDE SEQUENCE [LARGE SCALE GENOMIC DNA]</scope>
    <source>
        <strain evidence="4 5">BHSEK</strain>
    </source>
</reference>
<feature type="domain" description="Ice-binding protein C-terminal" evidence="3">
    <location>
        <begin position="147"/>
        <end position="171"/>
    </location>
</feature>
<sequence length="174" mass="17638">MKLKSLIAAAVLSAASIGSASATAYTVNLVNTTGNLWTSGFSAVPSPLGDFTDTFTFTPNATFGSTAQAFLANLSVTGSDSSSISFTSANLNGIGLTGFGSPTPFGYAQGEVLAPTSLLFNGPLVLTVIGNTKGGSYGGVFNLNLAPVPEPETYGMLLAGLGILGFLARRRKQS</sequence>
<keyword evidence="1" id="KW-0472">Membrane</keyword>
<dbReference type="InterPro" id="IPR013424">
    <property type="entry name" value="Ice-binding_C"/>
</dbReference>
<dbReference type="RefSeq" id="WP_070291741.1">
    <property type="nucleotide sequence ID" value="NZ_CP033019.1"/>
</dbReference>
<keyword evidence="2" id="KW-0732">Signal</keyword>
<organism evidence="4 5">
    <name type="scientific">Janthinobacterium agaricidamnosum</name>
    <dbReference type="NCBI Taxonomy" id="55508"/>
    <lineage>
        <taxon>Bacteria</taxon>
        <taxon>Pseudomonadati</taxon>
        <taxon>Pseudomonadota</taxon>
        <taxon>Betaproteobacteria</taxon>
        <taxon>Burkholderiales</taxon>
        <taxon>Oxalobacteraceae</taxon>
        <taxon>Janthinobacterium</taxon>
    </lineage>
</organism>
<protein>
    <submittedName>
        <fullName evidence="4">PEP-CTERM sorting domain-containing protein</fullName>
    </submittedName>
</protein>
<gene>
    <name evidence="4" type="ORF">D9M09_28535</name>
</gene>
<proteinExistence type="predicted"/>
<evidence type="ECO:0000256" key="2">
    <source>
        <dbReference type="SAM" id="SignalP"/>
    </source>
</evidence>
<feature type="chain" id="PRO_5018271446" evidence="2">
    <location>
        <begin position="25"/>
        <end position="174"/>
    </location>
</feature>
<dbReference type="AlphaFoldDB" id="A0A3G2EGA8"/>
<accession>A0A3G2EGA8</accession>
<feature type="signal peptide" evidence="2">
    <location>
        <begin position="1"/>
        <end position="24"/>
    </location>
</feature>
<evidence type="ECO:0000313" key="5">
    <source>
        <dbReference type="Proteomes" id="UP000279594"/>
    </source>
</evidence>
<dbReference type="Proteomes" id="UP000279594">
    <property type="component" value="Chromosome"/>
</dbReference>
<keyword evidence="1" id="KW-1133">Transmembrane helix</keyword>
<keyword evidence="5" id="KW-1185">Reference proteome</keyword>
<evidence type="ECO:0000259" key="3">
    <source>
        <dbReference type="Pfam" id="PF07589"/>
    </source>
</evidence>
<feature type="transmembrane region" description="Helical" evidence="1">
    <location>
        <begin position="153"/>
        <end position="169"/>
    </location>
</feature>
<evidence type="ECO:0000313" key="4">
    <source>
        <dbReference type="EMBL" id="AYM79291.1"/>
    </source>
</evidence>
<evidence type="ECO:0000256" key="1">
    <source>
        <dbReference type="SAM" id="Phobius"/>
    </source>
</evidence>
<keyword evidence="1" id="KW-0812">Transmembrane</keyword>
<dbReference type="NCBIfam" id="TIGR02595">
    <property type="entry name" value="PEP_CTERM"/>
    <property type="match status" value="1"/>
</dbReference>
<name>A0A3G2EGA8_9BURK</name>
<dbReference type="NCBIfam" id="NF038126">
    <property type="entry name" value="PEP_CTERM_FxDxF"/>
    <property type="match status" value="1"/>
</dbReference>